<feature type="domain" description="Squalene cyclase C-terminal" evidence="1">
    <location>
        <begin position="379"/>
        <end position="461"/>
    </location>
</feature>
<protein>
    <recommendedName>
        <fullName evidence="1">Squalene cyclase C-terminal domain-containing protein</fullName>
    </recommendedName>
</protein>
<accession>A0A931DEX4</accession>
<proteinExistence type="predicted"/>
<sequence>MGSVDVATAAGRIVDDLTAHPWGRASPSVYETGRLVSLAPWLAGQDERLRFLLESRRPDGGWGLPHDGYALVPTLSATEALLGVLRARVPCSEAAATAVPRAELVEAAGQGLRLLHGRLGADRHLDLPDMPAIEHITPYLIKRINGHLGELRVRPVPGLEAWAERDGLPVPRGMTGAMLPLFRNLLDRGEPVPEKLLHALEIAGDGARGARAVRPGPSGTIGASPAATAAWLGDGTGTGTGERAAARRYLEEAAAQHGGPVSVAAPITEFERGWVLSWLARVGVPLKVPPRVIADLRAALGTTGTGGGAGLPPDADSSAGALYALSLLGRPYPPDLLWQYETETHFCTWRGENGRSITTNAHVLEAFGQYLEATGGGADRARYAASMAKVTFWLCGRQDADGAWRDRWHASPYYATACAALALDRFGTGAGAERAVRDAVRWVLGSQRPEGSWGRWDGTAEETAYALQILLLSRHVPDGGRWAVARGAAWLRSTIETGLTSLNIPDSNKIPLWHDKDVYHPTTIVQAAIVATLHLLQSDPHVPNM</sequence>
<reference evidence="2" key="1">
    <citation type="submission" date="2020-11" db="EMBL/GenBank/DDBJ databases">
        <title>Sequencing the genomes of 1000 actinobacteria strains.</title>
        <authorList>
            <person name="Klenk H.-P."/>
        </authorList>
    </citation>
    <scope>NUCLEOTIDE SEQUENCE</scope>
    <source>
        <strain evidence="2">DSM 43175</strain>
    </source>
</reference>
<name>A0A931DEX4_9ACTN</name>
<gene>
    <name evidence="2" type="ORF">IW256_000409</name>
</gene>
<comment type="caution">
    <text evidence="2">The sequence shown here is derived from an EMBL/GenBank/DDBJ whole genome shotgun (WGS) entry which is preliminary data.</text>
</comment>
<dbReference type="AlphaFoldDB" id="A0A931DEX4"/>
<evidence type="ECO:0000259" key="1">
    <source>
        <dbReference type="Pfam" id="PF13243"/>
    </source>
</evidence>
<dbReference type="Proteomes" id="UP000614047">
    <property type="component" value="Unassembled WGS sequence"/>
</dbReference>
<dbReference type="InterPro" id="IPR008930">
    <property type="entry name" value="Terpenoid_cyclase/PrenylTrfase"/>
</dbReference>
<dbReference type="RefSeq" id="WP_307828705.1">
    <property type="nucleotide sequence ID" value="NZ_BAABES010000013.1"/>
</dbReference>
<dbReference type="EMBL" id="JADOUA010000001">
    <property type="protein sequence ID" value="MBG6086296.1"/>
    <property type="molecule type" value="Genomic_DNA"/>
</dbReference>
<evidence type="ECO:0000313" key="2">
    <source>
        <dbReference type="EMBL" id="MBG6086296.1"/>
    </source>
</evidence>
<keyword evidence="3" id="KW-1185">Reference proteome</keyword>
<dbReference type="InterPro" id="IPR032696">
    <property type="entry name" value="SQ_cyclase_C"/>
</dbReference>
<organism evidence="2 3">
    <name type="scientific">Actinomadura viridis</name>
    <dbReference type="NCBI Taxonomy" id="58110"/>
    <lineage>
        <taxon>Bacteria</taxon>
        <taxon>Bacillati</taxon>
        <taxon>Actinomycetota</taxon>
        <taxon>Actinomycetes</taxon>
        <taxon>Streptosporangiales</taxon>
        <taxon>Thermomonosporaceae</taxon>
        <taxon>Actinomadura</taxon>
    </lineage>
</organism>
<evidence type="ECO:0000313" key="3">
    <source>
        <dbReference type="Proteomes" id="UP000614047"/>
    </source>
</evidence>
<dbReference type="Pfam" id="PF13243">
    <property type="entry name" value="SQHop_cyclase_C"/>
    <property type="match status" value="1"/>
</dbReference>
<dbReference type="SUPFAM" id="SSF48239">
    <property type="entry name" value="Terpenoid cyclases/Protein prenyltransferases"/>
    <property type="match status" value="1"/>
</dbReference>
<dbReference type="Gene3D" id="1.50.10.20">
    <property type="match status" value="1"/>
</dbReference>